<sequence length="109" mass="11113">MSPDPGARVRASFDGEPIEAEPGASVAAALISTGRAAWRTTREGKPRGLFCGIGVCFDCLVEIDGESGQRACMIPLTEGMRVCSAGGPRSETSGAPETSEAPTVEGDAA</sequence>
<keyword evidence="1" id="KW-0560">Oxidoreductase</keyword>
<dbReference type="Gene3D" id="3.10.20.440">
    <property type="entry name" value="2Fe-2S iron-sulphur cluster binding domain, sarcosine oxidase, alpha subunit, N-terminal domain"/>
    <property type="match status" value="1"/>
</dbReference>
<feature type="region of interest" description="Disordered" evidence="2">
    <location>
        <begin position="84"/>
        <end position="109"/>
    </location>
</feature>
<dbReference type="InterPro" id="IPR042204">
    <property type="entry name" value="2Fe-2S-bd_N"/>
</dbReference>
<accession>A0ABN2L5W2</accession>
<protein>
    <recommendedName>
        <fullName evidence="5">Proline dehydrogenase</fullName>
    </recommendedName>
</protein>
<evidence type="ECO:0000313" key="4">
    <source>
        <dbReference type="Proteomes" id="UP001500851"/>
    </source>
</evidence>
<gene>
    <name evidence="3" type="ORF">GCM10009768_00750</name>
</gene>
<evidence type="ECO:0000256" key="2">
    <source>
        <dbReference type="SAM" id="MobiDB-lite"/>
    </source>
</evidence>
<keyword evidence="4" id="KW-1185">Reference proteome</keyword>
<reference evidence="3 4" key="1">
    <citation type="journal article" date="2019" name="Int. J. Syst. Evol. Microbiol.">
        <title>The Global Catalogue of Microorganisms (GCM) 10K type strain sequencing project: providing services to taxonomists for standard genome sequencing and annotation.</title>
        <authorList>
            <consortium name="The Broad Institute Genomics Platform"/>
            <consortium name="The Broad Institute Genome Sequencing Center for Infectious Disease"/>
            <person name="Wu L."/>
            <person name="Ma J."/>
        </authorList>
    </citation>
    <scope>NUCLEOTIDE SEQUENCE [LARGE SCALE GENOMIC DNA]</scope>
    <source>
        <strain evidence="3 4">JCM 14736</strain>
    </source>
</reference>
<dbReference type="InterPro" id="IPR036010">
    <property type="entry name" value="2Fe-2S_ferredoxin-like_sf"/>
</dbReference>
<name>A0ABN2L5W2_9MICO</name>
<dbReference type="Pfam" id="PF13510">
    <property type="entry name" value="Fer2_4"/>
    <property type="match status" value="1"/>
</dbReference>
<dbReference type="Proteomes" id="UP001500851">
    <property type="component" value="Unassembled WGS sequence"/>
</dbReference>
<organism evidence="3 4">
    <name type="scientific">Leucobacter iarius</name>
    <dbReference type="NCBI Taxonomy" id="333963"/>
    <lineage>
        <taxon>Bacteria</taxon>
        <taxon>Bacillati</taxon>
        <taxon>Actinomycetota</taxon>
        <taxon>Actinomycetes</taxon>
        <taxon>Micrococcales</taxon>
        <taxon>Microbacteriaceae</taxon>
        <taxon>Leucobacter</taxon>
    </lineage>
</organism>
<proteinExistence type="predicted"/>
<evidence type="ECO:0000313" key="3">
    <source>
        <dbReference type="EMBL" id="GAA1776168.1"/>
    </source>
</evidence>
<evidence type="ECO:0000256" key="1">
    <source>
        <dbReference type="ARBA" id="ARBA00023002"/>
    </source>
</evidence>
<evidence type="ECO:0008006" key="5">
    <source>
        <dbReference type="Google" id="ProtNLM"/>
    </source>
</evidence>
<dbReference type="RefSeq" id="WP_344027824.1">
    <property type="nucleotide sequence ID" value="NZ_BAAAOB010000001.1"/>
</dbReference>
<dbReference type="SUPFAM" id="SSF54292">
    <property type="entry name" value="2Fe-2S ferredoxin-like"/>
    <property type="match status" value="1"/>
</dbReference>
<dbReference type="EMBL" id="BAAAOB010000001">
    <property type="protein sequence ID" value="GAA1776168.1"/>
    <property type="molecule type" value="Genomic_DNA"/>
</dbReference>
<comment type="caution">
    <text evidence="3">The sequence shown here is derived from an EMBL/GenBank/DDBJ whole genome shotgun (WGS) entry which is preliminary data.</text>
</comment>